<sequence length="196" mass="20400">MKGKHRFKPGVVDALEERLTLNGAKTTLYASPILEGLRPRSRELSRATTTLTAQVNQAFDSFQADYAQARGTYFASLQADPASAETAHTAFLAYTSQRTSLLSQQLAGGFIQTPTGGSGRSGPSASLRALLSSKIGSNQSGSLLKSLTDTTPTAIASAPTITLYTLGQDNAIASARTAILNSVSVVRAGGLGARAH</sequence>
<accession>A0ABT6F4A3</accession>
<gene>
    <name evidence="1" type="ORF">PZE19_01315</name>
</gene>
<dbReference type="EMBL" id="JARRAG010000001">
    <property type="protein sequence ID" value="MDG3002415.1"/>
    <property type="molecule type" value="Genomic_DNA"/>
</dbReference>
<organism evidence="1 2">
    <name type="scientific">Paludisphaera mucosa</name>
    <dbReference type="NCBI Taxonomy" id="3030827"/>
    <lineage>
        <taxon>Bacteria</taxon>
        <taxon>Pseudomonadati</taxon>
        <taxon>Planctomycetota</taxon>
        <taxon>Planctomycetia</taxon>
        <taxon>Isosphaerales</taxon>
        <taxon>Isosphaeraceae</taxon>
        <taxon>Paludisphaera</taxon>
    </lineage>
</organism>
<dbReference type="Proteomes" id="UP001216907">
    <property type="component" value="Unassembled WGS sequence"/>
</dbReference>
<proteinExistence type="predicted"/>
<dbReference type="RefSeq" id="WP_277858779.1">
    <property type="nucleotide sequence ID" value="NZ_JARRAG010000001.1"/>
</dbReference>
<keyword evidence="2" id="KW-1185">Reference proteome</keyword>
<evidence type="ECO:0008006" key="3">
    <source>
        <dbReference type="Google" id="ProtNLM"/>
    </source>
</evidence>
<evidence type="ECO:0000313" key="2">
    <source>
        <dbReference type="Proteomes" id="UP001216907"/>
    </source>
</evidence>
<evidence type="ECO:0000313" key="1">
    <source>
        <dbReference type="EMBL" id="MDG3002415.1"/>
    </source>
</evidence>
<comment type="caution">
    <text evidence="1">The sequence shown here is derived from an EMBL/GenBank/DDBJ whole genome shotgun (WGS) entry which is preliminary data.</text>
</comment>
<protein>
    <recommendedName>
        <fullName evidence="3">Flagellar hook-associated protein 2 C-terminal domain-containing protein</fullName>
    </recommendedName>
</protein>
<reference evidence="1 2" key="1">
    <citation type="submission" date="2023-03" db="EMBL/GenBank/DDBJ databases">
        <title>Paludisphaera mucosa sp. nov. a novel planctomycete from northern fen.</title>
        <authorList>
            <person name="Ivanova A."/>
        </authorList>
    </citation>
    <scope>NUCLEOTIDE SEQUENCE [LARGE SCALE GENOMIC DNA]</scope>
    <source>
        <strain evidence="1 2">Pla2</strain>
    </source>
</reference>
<name>A0ABT6F4A3_9BACT</name>